<reference evidence="16" key="3">
    <citation type="submission" date="2025-09" db="UniProtKB">
        <authorList>
            <consortium name="Ensembl"/>
        </authorList>
    </citation>
    <scope>IDENTIFICATION</scope>
</reference>
<comment type="similarity">
    <text evidence="3">Belongs to the complex I NDUFB2 subunit family.</text>
</comment>
<keyword evidence="7" id="KW-0679">Respiratory chain</keyword>
<reference evidence="16" key="1">
    <citation type="submission" date="2020-03" db="EMBL/GenBank/DDBJ databases">
        <title>Melopsittacus undulatus (budgerigar) genome, bMelUnd1, maternal haplotype with Z.</title>
        <authorList>
            <person name="Gedman G."/>
            <person name="Mountcastle J."/>
            <person name="Haase B."/>
            <person name="Formenti G."/>
            <person name="Wright T."/>
            <person name="Apodaca J."/>
            <person name="Pelan S."/>
            <person name="Chow W."/>
            <person name="Rhie A."/>
            <person name="Howe K."/>
            <person name="Fedrigo O."/>
            <person name="Jarvis E.D."/>
        </authorList>
    </citation>
    <scope>NUCLEOTIDE SEQUENCE [LARGE SCALE GENOMIC DNA]</scope>
</reference>
<evidence type="ECO:0000256" key="2">
    <source>
        <dbReference type="ARBA" id="ARBA00004443"/>
    </source>
</evidence>
<dbReference type="InterPro" id="IPR026627">
    <property type="entry name" value="NDUFB2_animal"/>
</dbReference>
<accession>A0A8C6NDE6</accession>
<dbReference type="GO" id="GO:0005743">
    <property type="term" value="C:mitochondrial inner membrane"/>
    <property type="evidence" value="ECO:0007669"/>
    <property type="project" value="UniProtKB-SubCell"/>
</dbReference>
<evidence type="ECO:0000256" key="7">
    <source>
        <dbReference type="ARBA" id="ARBA00022660"/>
    </source>
</evidence>
<dbReference type="PANTHER" id="PTHR15223:SF1">
    <property type="entry name" value="NADH DEHYDROGENASE [UBIQUINONE] 1 BETA SUBCOMPLEX SUBUNIT 2, MITOCHONDRIAL"/>
    <property type="match status" value="1"/>
</dbReference>
<dbReference type="AlphaFoldDB" id="A0A8C6NDE6"/>
<evidence type="ECO:0000256" key="8">
    <source>
        <dbReference type="ARBA" id="ARBA00022792"/>
    </source>
</evidence>
<comment type="subunit">
    <text evidence="4">Complex I is composed of 45 different subunits.</text>
</comment>
<gene>
    <name evidence="16" type="primary">LOC101872853</name>
</gene>
<name>A0A8C6NDE6_MELUD</name>
<accession>A0A8V5G5Q6</accession>
<keyword evidence="17" id="KW-1185">Reference proteome</keyword>
<keyword evidence="8" id="KW-0999">Mitochondrion inner membrane</keyword>
<dbReference type="GO" id="GO:0032981">
    <property type="term" value="P:mitochondrial respiratory chain complex I assembly"/>
    <property type="evidence" value="ECO:0007669"/>
    <property type="project" value="TreeGrafter"/>
</dbReference>
<evidence type="ECO:0000256" key="3">
    <source>
        <dbReference type="ARBA" id="ARBA00005923"/>
    </source>
</evidence>
<organism evidence="16 17">
    <name type="scientific">Melopsittacus undulatus</name>
    <name type="common">Budgerigar</name>
    <name type="synonym">Psittacus undulatus</name>
    <dbReference type="NCBI Taxonomy" id="13146"/>
    <lineage>
        <taxon>Eukaryota</taxon>
        <taxon>Metazoa</taxon>
        <taxon>Chordata</taxon>
        <taxon>Craniata</taxon>
        <taxon>Vertebrata</taxon>
        <taxon>Euteleostomi</taxon>
        <taxon>Archelosauria</taxon>
        <taxon>Archosauria</taxon>
        <taxon>Dinosauria</taxon>
        <taxon>Saurischia</taxon>
        <taxon>Theropoda</taxon>
        <taxon>Coelurosauria</taxon>
        <taxon>Aves</taxon>
        <taxon>Neognathae</taxon>
        <taxon>Neoaves</taxon>
        <taxon>Telluraves</taxon>
        <taxon>Australaves</taxon>
        <taxon>Psittaciformes</taxon>
        <taxon>Psittaculidae</taxon>
        <taxon>Melopsittacus</taxon>
    </lineage>
</organism>
<comment type="subcellular location">
    <subcellularLocation>
        <location evidence="2">Mitochondrion inner membrane</location>
        <topology evidence="2">Peripheral membrane protein</topology>
        <orientation evidence="2">Matrix side</orientation>
    </subcellularLocation>
</comment>
<evidence type="ECO:0000256" key="15">
    <source>
        <dbReference type="SAM" id="MobiDB-lite"/>
    </source>
</evidence>
<comment type="function">
    <text evidence="1">Accessory subunit of the mitochondrial membrane respiratory chain NADH dehydrogenase (Complex I), that is believed not to be involved in catalysis. Complex I functions in the transfer of electrons from NADH to the respiratory chain. The immediate electron acceptor for the enzyme is believed to be ubiquinone.</text>
</comment>
<keyword evidence="10" id="KW-0249">Electron transport</keyword>
<keyword evidence="9" id="KW-0809">Transit peptide</keyword>
<reference evidence="16" key="2">
    <citation type="submission" date="2025-08" db="UniProtKB">
        <authorList>
            <consortium name="Ensembl"/>
        </authorList>
    </citation>
    <scope>IDENTIFICATION</scope>
</reference>
<evidence type="ECO:0000256" key="11">
    <source>
        <dbReference type="ARBA" id="ARBA00023128"/>
    </source>
</evidence>
<evidence type="ECO:0000256" key="12">
    <source>
        <dbReference type="ARBA" id="ARBA00023136"/>
    </source>
</evidence>
<evidence type="ECO:0000256" key="13">
    <source>
        <dbReference type="ARBA" id="ARBA00031368"/>
    </source>
</evidence>
<dbReference type="GO" id="GO:0045271">
    <property type="term" value="C:respiratory chain complex I"/>
    <property type="evidence" value="ECO:0007669"/>
    <property type="project" value="InterPro"/>
</dbReference>
<proteinExistence type="inferred from homology"/>
<evidence type="ECO:0000256" key="4">
    <source>
        <dbReference type="ARBA" id="ARBA00011533"/>
    </source>
</evidence>
<evidence type="ECO:0000313" key="17">
    <source>
        <dbReference type="Proteomes" id="UP000694405"/>
    </source>
</evidence>
<keyword evidence="11" id="KW-0496">Mitochondrion</keyword>
<feature type="region of interest" description="Disordered" evidence="15">
    <location>
        <begin position="106"/>
        <end position="138"/>
    </location>
</feature>
<dbReference type="Ensembl" id="ENSMUNT00000018027.2">
    <property type="protein sequence ID" value="ENSMUNP00000015682.2"/>
    <property type="gene ID" value="ENSMUNG00000012078.2"/>
</dbReference>
<keyword evidence="12" id="KW-0472">Membrane</keyword>
<dbReference type="Pfam" id="PF14813">
    <property type="entry name" value="NADH_B2"/>
    <property type="match status" value="1"/>
</dbReference>
<evidence type="ECO:0000256" key="9">
    <source>
        <dbReference type="ARBA" id="ARBA00022946"/>
    </source>
</evidence>
<keyword evidence="6" id="KW-0813">Transport</keyword>
<dbReference type="PANTHER" id="PTHR15223">
    <property type="entry name" value="NADH-UBIQUINONE OXIDOREDUCTASE AGGG SUBUNIT"/>
    <property type="match status" value="1"/>
</dbReference>
<feature type="compositionally biased region" description="Gly residues" evidence="15">
    <location>
        <begin position="111"/>
        <end position="132"/>
    </location>
</feature>
<evidence type="ECO:0000256" key="1">
    <source>
        <dbReference type="ARBA" id="ARBA00003195"/>
    </source>
</evidence>
<evidence type="ECO:0000313" key="16">
    <source>
        <dbReference type="Ensembl" id="ENSMUNP00000015682.2"/>
    </source>
</evidence>
<evidence type="ECO:0000256" key="14">
    <source>
        <dbReference type="ARBA" id="ARBA00031736"/>
    </source>
</evidence>
<evidence type="ECO:0000256" key="6">
    <source>
        <dbReference type="ARBA" id="ARBA00022448"/>
    </source>
</evidence>
<sequence>MVLASLGRSAGRLLSAGSGAVGRRHAGGGVHIQPRYRQFPELTRAQVIRSEFLSGFMWFWILWHFWHSSDMVLVRPARRRGPGGGGPWLWPGSEPASLPGTLPLPRPFGLDGRGAGDPSGRRGIGGSSGGALGPRSTPVRLLSHRPPGAAAGPGFAVRSDERGHQANRSPACALPFLPSSRCQGIAPDGARWAPSLGTATGTLLTEVICALLKVDVPKLCCTECR</sequence>
<evidence type="ECO:0000256" key="10">
    <source>
        <dbReference type="ARBA" id="ARBA00022982"/>
    </source>
</evidence>
<dbReference type="Proteomes" id="UP000694405">
    <property type="component" value="Chromosome 5"/>
</dbReference>
<protein>
    <recommendedName>
        <fullName evidence="5">NADH dehydrogenase [ubiquinone] 1 beta subcomplex subunit 2, mitochondrial</fullName>
    </recommendedName>
    <alternativeName>
        <fullName evidence="13">Complex I-AGGG</fullName>
    </alternativeName>
    <alternativeName>
        <fullName evidence="14">NADH-ubiquinone oxidoreductase AGGG subunit</fullName>
    </alternativeName>
</protein>
<evidence type="ECO:0000256" key="5">
    <source>
        <dbReference type="ARBA" id="ARBA00014585"/>
    </source>
</evidence>